<keyword evidence="1" id="KW-1133">Transmembrane helix</keyword>
<keyword evidence="1" id="KW-0812">Transmembrane</keyword>
<evidence type="ECO:0000256" key="1">
    <source>
        <dbReference type="SAM" id="Phobius"/>
    </source>
</evidence>
<dbReference type="AlphaFoldDB" id="X0YXV3"/>
<reference evidence="2" key="1">
    <citation type="journal article" date="2014" name="Front. Microbiol.">
        <title>High frequency of phylogenetically diverse reductive dehalogenase-homologous genes in deep subseafloor sedimentary metagenomes.</title>
        <authorList>
            <person name="Kawai M."/>
            <person name="Futagami T."/>
            <person name="Toyoda A."/>
            <person name="Takaki Y."/>
            <person name="Nishi S."/>
            <person name="Hori S."/>
            <person name="Arai W."/>
            <person name="Tsubouchi T."/>
            <person name="Morono Y."/>
            <person name="Uchiyama I."/>
            <person name="Ito T."/>
            <person name="Fujiyama A."/>
            <person name="Inagaki F."/>
            <person name="Takami H."/>
        </authorList>
    </citation>
    <scope>NUCLEOTIDE SEQUENCE</scope>
    <source>
        <strain evidence="2">Expedition CK06-06</strain>
    </source>
</reference>
<feature type="transmembrane region" description="Helical" evidence="1">
    <location>
        <begin position="21"/>
        <end position="54"/>
    </location>
</feature>
<name>X0YXV3_9ZZZZ</name>
<feature type="non-terminal residue" evidence="2">
    <location>
        <position position="57"/>
    </location>
</feature>
<protein>
    <submittedName>
        <fullName evidence="2">Uncharacterized protein</fullName>
    </submittedName>
</protein>
<proteinExistence type="predicted"/>
<keyword evidence="1" id="KW-0472">Membrane</keyword>
<dbReference type="EMBL" id="BARS01053708">
    <property type="protein sequence ID" value="GAG53098.1"/>
    <property type="molecule type" value="Genomic_DNA"/>
</dbReference>
<sequence>MAGTIKGLIELMRPLEWSKSFGNMAIAAVTAGIVLSAVLSVETFLIGFASVALLWAG</sequence>
<organism evidence="2">
    <name type="scientific">marine sediment metagenome</name>
    <dbReference type="NCBI Taxonomy" id="412755"/>
    <lineage>
        <taxon>unclassified sequences</taxon>
        <taxon>metagenomes</taxon>
        <taxon>ecological metagenomes</taxon>
    </lineage>
</organism>
<accession>X0YXV3</accession>
<comment type="caution">
    <text evidence="2">The sequence shown here is derived from an EMBL/GenBank/DDBJ whole genome shotgun (WGS) entry which is preliminary data.</text>
</comment>
<gene>
    <name evidence="2" type="ORF">S01H1_79637</name>
</gene>
<evidence type="ECO:0000313" key="2">
    <source>
        <dbReference type="EMBL" id="GAG53098.1"/>
    </source>
</evidence>